<dbReference type="OrthoDB" id="41445at2"/>
<proteinExistence type="predicted"/>
<keyword evidence="2" id="KW-1185">Reference proteome</keyword>
<dbReference type="Gene3D" id="2.180.10.10">
    <property type="entry name" value="RHS repeat-associated core"/>
    <property type="match status" value="1"/>
</dbReference>
<gene>
    <name evidence="1" type="ORF">DYU11_09540</name>
</gene>
<dbReference type="Proteomes" id="UP000283523">
    <property type="component" value="Unassembled WGS sequence"/>
</dbReference>
<name>A0A418MFF0_9BACT</name>
<protein>
    <recommendedName>
        <fullName evidence="3">RHS repeat protein</fullName>
    </recommendedName>
</protein>
<evidence type="ECO:0008006" key="3">
    <source>
        <dbReference type="Google" id="ProtNLM"/>
    </source>
</evidence>
<dbReference type="AlphaFoldDB" id="A0A418MFF0"/>
<dbReference type="RefSeq" id="WP_119667410.1">
    <property type="nucleotide sequence ID" value="NZ_QXED01000002.1"/>
</dbReference>
<accession>A0A418MFF0</accession>
<organism evidence="1 2">
    <name type="scientific">Fibrisoma montanum</name>
    <dbReference type="NCBI Taxonomy" id="2305895"/>
    <lineage>
        <taxon>Bacteria</taxon>
        <taxon>Pseudomonadati</taxon>
        <taxon>Bacteroidota</taxon>
        <taxon>Cytophagia</taxon>
        <taxon>Cytophagales</taxon>
        <taxon>Spirosomataceae</taxon>
        <taxon>Fibrisoma</taxon>
    </lineage>
</organism>
<sequence>MNTFWHSLRSRLQRLIPGGYFRNDPFPPIAKTYRLLSERAIYQRSYEHVEAIEIHYSYDADGLLTTRRILRYGPVPYSSETQYIYNADQYLTSLKESEQLQSDIQEFQTTESRFTYDYHNGRLIRETENHRPANEVPYQDITDYVYDANGQLSQITYSLHEQSHFQIDRVYTLGAPGLVSERSLVTDLRDFTQRSFSRRCRYDASNRLIRISGDTYRMQFRHQSVGRSAEVAKAPFKGHPVLPYFPSNIENRWINSYGLFRRSSFSDIYGNRSRTYYDHQLNEFGLPTETTERTFWRDGNTELIRRAYTYSN</sequence>
<reference evidence="1 2" key="1">
    <citation type="submission" date="2018-08" db="EMBL/GenBank/DDBJ databases">
        <title>Fibrisoma montanum sp. nov., isolated from Danxia mountain soil.</title>
        <authorList>
            <person name="Huang Y."/>
        </authorList>
    </citation>
    <scope>NUCLEOTIDE SEQUENCE [LARGE SCALE GENOMIC DNA]</scope>
    <source>
        <strain evidence="1 2">HYT19</strain>
    </source>
</reference>
<comment type="caution">
    <text evidence="1">The sequence shown here is derived from an EMBL/GenBank/DDBJ whole genome shotgun (WGS) entry which is preliminary data.</text>
</comment>
<dbReference type="EMBL" id="QXED01000002">
    <property type="protein sequence ID" value="RIV25529.1"/>
    <property type="molecule type" value="Genomic_DNA"/>
</dbReference>
<evidence type="ECO:0000313" key="2">
    <source>
        <dbReference type="Proteomes" id="UP000283523"/>
    </source>
</evidence>
<evidence type="ECO:0000313" key="1">
    <source>
        <dbReference type="EMBL" id="RIV25529.1"/>
    </source>
</evidence>